<evidence type="ECO:0000313" key="1">
    <source>
        <dbReference type="EMBL" id="KRY82291.1"/>
    </source>
</evidence>
<evidence type="ECO:0000313" key="2">
    <source>
        <dbReference type="Proteomes" id="UP000054995"/>
    </source>
</evidence>
<name>A0A0V1FAI2_TRIPS</name>
<protein>
    <submittedName>
        <fullName evidence="1">Uncharacterized protein</fullName>
    </submittedName>
</protein>
<keyword evidence="2" id="KW-1185">Reference proteome</keyword>
<comment type="caution">
    <text evidence="1">The sequence shown here is derived from an EMBL/GenBank/DDBJ whole genome shotgun (WGS) entry which is preliminary data.</text>
</comment>
<reference evidence="1 2" key="1">
    <citation type="submission" date="2015-01" db="EMBL/GenBank/DDBJ databases">
        <title>Evolution of Trichinella species and genotypes.</title>
        <authorList>
            <person name="Korhonen P.K."/>
            <person name="Edoardo P."/>
            <person name="Giuseppe L.R."/>
            <person name="Gasser R.B."/>
        </authorList>
    </citation>
    <scope>NUCLEOTIDE SEQUENCE [LARGE SCALE GENOMIC DNA]</scope>
    <source>
        <strain evidence="1">ISS470</strain>
    </source>
</reference>
<sequence>MSQLENDKKQTIQAFAKLANRRQRSQARYLSLLESVSLPASIVKISHDDETALAFFPFFQKGQLGRLLILVKKLPILRMADKAEGCQAMRK</sequence>
<dbReference type="EMBL" id="JYDT01000181">
    <property type="protein sequence ID" value="KRY82291.1"/>
    <property type="molecule type" value="Genomic_DNA"/>
</dbReference>
<dbReference type="AlphaFoldDB" id="A0A0V1FAI2"/>
<dbReference type="Proteomes" id="UP000054995">
    <property type="component" value="Unassembled WGS sequence"/>
</dbReference>
<organism evidence="1 2">
    <name type="scientific">Trichinella pseudospiralis</name>
    <name type="common">Parasitic roundworm</name>
    <dbReference type="NCBI Taxonomy" id="6337"/>
    <lineage>
        <taxon>Eukaryota</taxon>
        <taxon>Metazoa</taxon>
        <taxon>Ecdysozoa</taxon>
        <taxon>Nematoda</taxon>
        <taxon>Enoplea</taxon>
        <taxon>Dorylaimia</taxon>
        <taxon>Trichinellida</taxon>
        <taxon>Trichinellidae</taxon>
        <taxon>Trichinella</taxon>
    </lineage>
</organism>
<accession>A0A0V1FAI2</accession>
<proteinExistence type="predicted"/>
<gene>
    <name evidence="1" type="ORF">T4D_8281</name>
</gene>